<keyword evidence="1" id="KW-0574">Periplasm</keyword>
<organism evidence="2 3">
    <name type="scientific">Caulobacter zeae</name>
    <dbReference type="NCBI Taxonomy" id="2055137"/>
    <lineage>
        <taxon>Bacteria</taxon>
        <taxon>Pseudomonadati</taxon>
        <taxon>Pseudomonadota</taxon>
        <taxon>Alphaproteobacteria</taxon>
        <taxon>Caulobacterales</taxon>
        <taxon>Caulobacteraceae</taxon>
        <taxon>Caulobacter</taxon>
    </lineage>
</organism>
<accession>A0A2N5D2G1</accession>
<dbReference type="NCBIfam" id="TIGR02795">
    <property type="entry name" value="tol_pal_ybgF"/>
    <property type="match status" value="1"/>
</dbReference>
<dbReference type="AlphaFoldDB" id="A0A2N5D2G1"/>
<dbReference type="EMBL" id="PJRS01000046">
    <property type="protein sequence ID" value="PLR20233.1"/>
    <property type="molecule type" value="Genomic_DNA"/>
</dbReference>
<sequence precursor="true">MKLKSALLASVLPVALALAAAAPALAQTPMPDPLDDRSAKRIEKMEKVVRELRAIVFQGRDTGKPVVVQTAETDAQIAALNERISDLEQTIQRMNGQNEVLTHDLDQARRGAESQKSRADQLEQRLSALEGKITTLETAAANAAAAQIPAAPAAPADPATAFKQARQLLLDGDYAGAENAFGGFVSAYPDDAKAPEARYWLGETQFVREAYGDAAGSYLGAVRGWPQTSWAPNAVLKLSRSLVALKKPADACRTLDELAKRYPKAPADVVSKAKSTRTQAKCAA</sequence>
<protein>
    <recommendedName>
        <fullName evidence="1">Cell division coordinator CpoB</fullName>
    </recommendedName>
</protein>
<dbReference type="Proteomes" id="UP000234479">
    <property type="component" value="Unassembled WGS sequence"/>
</dbReference>
<keyword evidence="1" id="KW-0131">Cell cycle</keyword>
<comment type="function">
    <text evidence="1">Mediates coordination of peptidoglycan synthesis and outer membrane constriction during cell division.</text>
</comment>
<dbReference type="RefSeq" id="WP_101720147.1">
    <property type="nucleotide sequence ID" value="NZ_PJRS01000046.1"/>
</dbReference>
<comment type="subcellular location">
    <subcellularLocation>
        <location evidence="1">Periplasm</location>
    </subcellularLocation>
</comment>
<comment type="similarity">
    <text evidence="1">Belongs to the CpoB family.</text>
</comment>
<keyword evidence="3" id="KW-1185">Reference proteome</keyword>
<keyword evidence="1" id="KW-0175">Coiled coil</keyword>
<dbReference type="InterPro" id="IPR034706">
    <property type="entry name" value="CpoB"/>
</dbReference>
<dbReference type="InterPro" id="IPR014162">
    <property type="entry name" value="CpoB_C"/>
</dbReference>
<reference evidence="2 3" key="1">
    <citation type="submission" date="2017-12" db="EMBL/GenBank/DDBJ databases">
        <title>The genome sequence of Caulobacter sp. 410.</title>
        <authorList>
            <person name="Gao J."/>
            <person name="Mao X."/>
            <person name="Sun J."/>
        </authorList>
    </citation>
    <scope>NUCLEOTIDE SEQUENCE [LARGE SCALE GENOMIC DNA]</scope>
    <source>
        <strain evidence="2 3">410</strain>
    </source>
</reference>
<dbReference type="Pfam" id="PF13174">
    <property type="entry name" value="TPR_6"/>
    <property type="match status" value="1"/>
</dbReference>
<feature type="coiled-coil region" evidence="1">
    <location>
        <begin position="70"/>
        <end position="139"/>
    </location>
</feature>
<dbReference type="OrthoDB" id="7185608at2"/>
<dbReference type="InterPro" id="IPR011990">
    <property type="entry name" value="TPR-like_helical_dom_sf"/>
</dbReference>
<keyword evidence="1" id="KW-0132">Cell division</keyword>
<evidence type="ECO:0000313" key="3">
    <source>
        <dbReference type="Proteomes" id="UP000234479"/>
    </source>
</evidence>
<name>A0A2N5D2G1_9CAUL</name>
<dbReference type="SUPFAM" id="SSF48452">
    <property type="entry name" value="TPR-like"/>
    <property type="match status" value="1"/>
</dbReference>
<evidence type="ECO:0000313" key="2">
    <source>
        <dbReference type="EMBL" id="PLR20233.1"/>
    </source>
</evidence>
<dbReference type="SUPFAM" id="SSF57997">
    <property type="entry name" value="Tropomyosin"/>
    <property type="match status" value="1"/>
</dbReference>
<dbReference type="HAMAP" id="MF_02066">
    <property type="entry name" value="CpoB"/>
    <property type="match status" value="1"/>
</dbReference>
<dbReference type="Gene3D" id="1.25.40.10">
    <property type="entry name" value="Tetratricopeptide repeat domain"/>
    <property type="match status" value="1"/>
</dbReference>
<feature type="chain" id="PRO_5015016057" description="Cell division coordinator CpoB" evidence="1">
    <location>
        <begin position="27"/>
        <end position="284"/>
    </location>
</feature>
<keyword evidence="1" id="KW-0732">Signal</keyword>
<feature type="signal peptide" evidence="1">
    <location>
        <begin position="1"/>
        <end position="26"/>
    </location>
</feature>
<dbReference type="GO" id="GO:0030288">
    <property type="term" value="C:outer membrane-bounded periplasmic space"/>
    <property type="evidence" value="ECO:0007669"/>
    <property type="project" value="UniProtKB-UniRule"/>
</dbReference>
<evidence type="ECO:0000256" key="1">
    <source>
        <dbReference type="HAMAP-Rule" id="MF_02066"/>
    </source>
</evidence>
<dbReference type="Gene3D" id="1.20.5.340">
    <property type="match status" value="1"/>
</dbReference>
<gene>
    <name evidence="2" type="primary">ygbF</name>
    <name evidence="1" type="synonym">cpoB</name>
    <name evidence="2" type="ORF">SGCZBJ_22445</name>
</gene>
<comment type="caution">
    <text evidence="2">The sequence shown here is derived from an EMBL/GenBank/DDBJ whole genome shotgun (WGS) entry which is preliminary data.</text>
</comment>
<dbReference type="GO" id="GO:0043093">
    <property type="term" value="P:FtsZ-dependent cytokinesis"/>
    <property type="evidence" value="ECO:0007669"/>
    <property type="project" value="UniProtKB-UniRule"/>
</dbReference>
<proteinExistence type="inferred from homology"/>
<dbReference type="InterPro" id="IPR019734">
    <property type="entry name" value="TPR_rpt"/>
</dbReference>